<gene>
    <name evidence="1" type="ORF">QWZ16_15905</name>
    <name evidence="2" type="ORF">QWZ16_16805</name>
    <name evidence="3" type="ORF">QWZ16_23640</name>
</gene>
<reference evidence="1" key="1">
    <citation type="journal article" date="2014" name="Int. J. Syst. Evol. Microbiol.">
        <title>Complete genome of a new Firmicutes species belonging to the dominant human colonic microbiota ('Ruminococcus bicirculans') reveals two chromosomes and a selective capacity to utilize plant glucans.</title>
        <authorList>
            <consortium name="NISC Comparative Sequencing Program"/>
            <person name="Wegmann U."/>
            <person name="Louis P."/>
            <person name="Goesmann A."/>
            <person name="Henrissat B."/>
            <person name="Duncan S.H."/>
            <person name="Flint H.J."/>
        </authorList>
    </citation>
    <scope>NUCLEOTIDE SEQUENCE</scope>
    <source>
        <strain evidence="1">CECT 7398</strain>
    </source>
</reference>
<accession>A0ABT8BWU0</accession>
<protein>
    <submittedName>
        <fullName evidence="1">Uncharacterized protein</fullName>
    </submittedName>
</protein>
<reference evidence="1" key="3">
    <citation type="submission" date="2023-06" db="EMBL/GenBank/DDBJ databases">
        <authorList>
            <person name="Lucena T."/>
            <person name="Sun Q."/>
        </authorList>
    </citation>
    <scope>NUCLEOTIDE SEQUENCE</scope>
    <source>
        <strain evidence="1">CECT 7398</strain>
    </source>
</reference>
<reference evidence="4" key="2">
    <citation type="journal article" date="2019" name="Int. J. Syst. Evol. Microbiol.">
        <title>The Global Catalogue of Microorganisms (GCM) 10K type strain sequencing project: providing services to taxonomists for standard genome sequencing and annotation.</title>
        <authorList>
            <consortium name="The Broad Institute Genomics Platform"/>
            <consortium name="The Broad Institute Genome Sequencing Center for Infectious Disease"/>
            <person name="Wu L."/>
            <person name="Ma J."/>
        </authorList>
    </citation>
    <scope>NUCLEOTIDE SEQUENCE [LARGE SCALE GENOMIC DNA]</scope>
    <source>
        <strain evidence="4">CECT 7398</strain>
    </source>
</reference>
<keyword evidence="4" id="KW-1185">Reference proteome</keyword>
<dbReference type="EMBL" id="JAUFQC010000027">
    <property type="protein sequence ID" value="MDN3611263.1"/>
    <property type="molecule type" value="Genomic_DNA"/>
</dbReference>
<evidence type="ECO:0000313" key="2">
    <source>
        <dbReference type="EMBL" id="MDN3611263.1"/>
    </source>
</evidence>
<name>A0ABT8BWU0_9VIBR</name>
<organism evidence="1 4">
    <name type="scientific">Vibrio ostreicida</name>
    <dbReference type="NCBI Taxonomy" id="526588"/>
    <lineage>
        <taxon>Bacteria</taxon>
        <taxon>Pseudomonadati</taxon>
        <taxon>Pseudomonadota</taxon>
        <taxon>Gammaproteobacteria</taxon>
        <taxon>Vibrionales</taxon>
        <taxon>Vibrionaceae</taxon>
        <taxon>Vibrio</taxon>
    </lineage>
</organism>
<dbReference type="Proteomes" id="UP001238540">
    <property type="component" value="Unassembled WGS sequence"/>
</dbReference>
<evidence type="ECO:0000313" key="4">
    <source>
        <dbReference type="Proteomes" id="UP001238540"/>
    </source>
</evidence>
<proteinExistence type="predicted"/>
<dbReference type="RefSeq" id="WP_290312669.1">
    <property type="nucleotide sequence ID" value="NZ_JAUFQC010000014.1"/>
</dbReference>
<dbReference type="EMBL" id="JAUFQC010000014">
    <property type="protein sequence ID" value="MDN3611128.1"/>
    <property type="molecule type" value="Genomic_DNA"/>
</dbReference>
<sequence length="47" mass="5621">MTKHRFGSNIDGRPDAACESQHWRIQFWGESPTPSHKYYEYNADSRY</sequence>
<dbReference type="EMBL" id="JAUFQC010000027">
    <property type="protein sequence ID" value="MDN3612594.1"/>
    <property type="molecule type" value="Genomic_DNA"/>
</dbReference>
<evidence type="ECO:0000313" key="1">
    <source>
        <dbReference type="EMBL" id="MDN3611128.1"/>
    </source>
</evidence>
<evidence type="ECO:0000313" key="3">
    <source>
        <dbReference type="EMBL" id="MDN3612594.1"/>
    </source>
</evidence>
<comment type="caution">
    <text evidence="1">The sequence shown here is derived from an EMBL/GenBank/DDBJ whole genome shotgun (WGS) entry which is preliminary data.</text>
</comment>